<keyword evidence="3" id="KW-0012">Acyltransferase</keyword>
<keyword evidence="1" id="KW-1133">Transmembrane helix</keyword>
<feature type="transmembrane region" description="Helical" evidence="1">
    <location>
        <begin position="7"/>
        <end position="26"/>
    </location>
</feature>
<keyword evidence="1" id="KW-0472">Membrane</keyword>
<comment type="caution">
    <text evidence="3">The sequence shown here is derived from an EMBL/GenBank/DDBJ whole genome shotgun (WGS) entry which is preliminary data.</text>
</comment>
<proteinExistence type="predicted"/>
<dbReference type="GO" id="GO:0016747">
    <property type="term" value="F:acyltransferase activity, transferring groups other than amino-acyl groups"/>
    <property type="evidence" value="ECO:0007669"/>
    <property type="project" value="InterPro"/>
</dbReference>
<dbReference type="InterPro" id="IPR002656">
    <property type="entry name" value="Acyl_transf_3_dom"/>
</dbReference>
<dbReference type="GO" id="GO:0000271">
    <property type="term" value="P:polysaccharide biosynthetic process"/>
    <property type="evidence" value="ECO:0007669"/>
    <property type="project" value="TreeGrafter"/>
</dbReference>
<evidence type="ECO:0000259" key="2">
    <source>
        <dbReference type="Pfam" id="PF01757"/>
    </source>
</evidence>
<dbReference type="PANTHER" id="PTHR23028:SF53">
    <property type="entry name" value="ACYL_TRANSF_3 DOMAIN-CONTAINING PROTEIN"/>
    <property type="match status" value="1"/>
</dbReference>
<dbReference type="Pfam" id="PF01757">
    <property type="entry name" value="Acyl_transf_3"/>
    <property type="match status" value="1"/>
</dbReference>
<evidence type="ECO:0000256" key="1">
    <source>
        <dbReference type="SAM" id="Phobius"/>
    </source>
</evidence>
<feature type="transmembrane region" description="Helical" evidence="1">
    <location>
        <begin position="293"/>
        <end position="314"/>
    </location>
</feature>
<feature type="transmembrane region" description="Helical" evidence="1">
    <location>
        <begin position="179"/>
        <end position="197"/>
    </location>
</feature>
<keyword evidence="3" id="KW-0808">Transferase</keyword>
<feature type="transmembrane region" description="Helical" evidence="1">
    <location>
        <begin position="121"/>
        <end position="140"/>
    </location>
</feature>
<feature type="transmembrane region" description="Helical" evidence="1">
    <location>
        <begin position="41"/>
        <end position="61"/>
    </location>
</feature>
<feature type="transmembrane region" description="Helical" evidence="1">
    <location>
        <begin position="73"/>
        <end position="93"/>
    </location>
</feature>
<keyword evidence="1" id="KW-0812">Transmembrane</keyword>
<name>A0A7C4AAC5_9BACT</name>
<feature type="transmembrane region" description="Helical" evidence="1">
    <location>
        <begin position="147"/>
        <end position="167"/>
    </location>
</feature>
<dbReference type="PANTHER" id="PTHR23028">
    <property type="entry name" value="ACETYLTRANSFERASE"/>
    <property type="match status" value="1"/>
</dbReference>
<feature type="domain" description="Acyltransferase 3" evidence="2">
    <location>
        <begin position="6"/>
        <end position="311"/>
    </location>
</feature>
<sequence length="343" mass="39075">MTYTHIQALRGLLCIGVAVIHVKIYLLRQGEPSFFIHVPDILGGIPCAFFAVSGYFMAFLVDRNSPNFLVQRLVRVYPMYVIVIALSFLLRLFTDNQMRLDDLPQVLSLLPHGTGHNYKLGIEWTLLYEIWYYFLCAIFCRKGWTRYFPAFLLAWLFACIFMNTVSFYPPPMLPNVLNIWFSVWNVSFILGALVYYFMQRSSEATTYMWTGYVLLGMAAVSCALIAKMYTVLYVLSGVAVALLWGLIKLEKYCSSPKLLVQYGDYSYTLYLLHTNVILVTFDRWSAFTGTKPGPITGLIALVLCIGGAWFLGQVDVNVHARLRKWVSAKLKPKPVPVPVRAES</sequence>
<evidence type="ECO:0000313" key="3">
    <source>
        <dbReference type="EMBL" id="HGG91770.1"/>
    </source>
</evidence>
<protein>
    <submittedName>
        <fullName evidence="3">Acyltransferase</fullName>
    </submittedName>
</protein>
<dbReference type="AlphaFoldDB" id="A0A7C4AAC5"/>
<accession>A0A7C4AAC5</accession>
<reference evidence="3" key="1">
    <citation type="journal article" date="2020" name="mSystems">
        <title>Genome- and Community-Level Interaction Insights into Carbon Utilization and Element Cycling Functions of Hydrothermarchaeota in Hydrothermal Sediment.</title>
        <authorList>
            <person name="Zhou Z."/>
            <person name="Liu Y."/>
            <person name="Xu W."/>
            <person name="Pan J."/>
            <person name="Luo Z.H."/>
            <person name="Li M."/>
        </authorList>
    </citation>
    <scope>NUCLEOTIDE SEQUENCE [LARGE SCALE GENOMIC DNA]</scope>
    <source>
        <strain evidence="3">SpSt-413</strain>
    </source>
</reference>
<organism evidence="3">
    <name type="scientific">Fundidesulfovibrio putealis</name>
    <dbReference type="NCBI Taxonomy" id="270496"/>
    <lineage>
        <taxon>Bacteria</taxon>
        <taxon>Pseudomonadati</taxon>
        <taxon>Thermodesulfobacteriota</taxon>
        <taxon>Desulfovibrionia</taxon>
        <taxon>Desulfovibrionales</taxon>
        <taxon>Desulfovibrionaceae</taxon>
        <taxon>Fundidesulfovibrio</taxon>
    </lineage>
</organism>
<dbReference type="InterPro" id="IPR050879">
    <property type="entry name" value="Acyltransferase_3"/>
</dbReference>
<feature type="transmembrane region" description="Helical" evidence="1">
    <location>
        <begin position="209"/>
        <end position="226"/>
    </location>
</feature>
<dbReference type="EMBL" id="DSRP01000159">
    <property type="protein sequence ID" value="HGG91770.1"/>
    <property type="molecule type" value="Genomic_DNA"/>
</dbReference>
<gene>
    <name evidence="3" type="ORF">ENR59_02310</name>
</gene>
<dbReference type="GO" id="GO:0016020">
    <property type="term" value="C:membrane"/>
    <property type="evidence" value="ECO:0007669"/>
    <property type="project" value="TreeGrafter"/>
</dbReference>